<dbReference type="InterPro" id="IPR006311">
    <property type="entry name" value="TAT_signal"/>
</dbReference>
<dbReference type="HOGENOM" id="CLU_114930_1_0_6"/>
<dbReference type="eggNOG" id="ENOG5032XB1">
    <property type="taxonomic scope" value="Bacteria"/>
</dbReference>
<organism evidence="1 2">
    <name type="scientific">Shewanella denitrificans (strain OS217 / ATCC BAA-1090 / DSM 15013)</name>
    <dbReference type="NCBI Taxonomy" id="318161"/>
    <lineage>
        <taxon>Bacteria</taxon>
        <taxon>Pseudomonadati</taxon>
        <taxon>Pseudomonadota</taxon>
        <taxon>Gammaproteobacteria</taxon>
        <taxon>Alteromonadales</taxon>
        <taxon>Shewanellaceae</taxon>
        <taxon>Shewanella</taxon>
    </lineage>
</organism>
<dbReference type="Proteomes" id="UP000001982">
    <property type="component" value="Chromosome"/>
</dbReference>
<dbReference type="RefSeq" id="WP_011497606.1">
    <property type="nucleotide sequence ID" value="NC_007954.1"/>
</dbReference>
<accession>Q12JB5</accession>
<proteinExistence type="predicted"/>
<reference evidence="1 2" key="1">
    <citation type="submission" date="2006-03" db="EMBL/GenBank/DDBJ databases">
        <title>Complete sequence of Shewanella denitrificans OS217.</title>
        <authorList>
            <consortium name="US DOE Joint Genome Institute"/>
            <person name="Copeland A."/>
            <person name="Lucas S."/>
            <person name="Lapidus A."/>
            <person name="Barry K."/>
            <person name="Detter J.C."/>
            <person name="Glavina del Rio T."/>
            <person name="Hammon N."/>
            <person name="Israni S."/>
            <person name="Dalin E."/>
            <person name="Tice H."/>
            <person name="Pitluck S."/>
            <person name="Brettin T."/>
            <person name="Bruce D."/>
            <person name="Han C."/>
            <person name="Tapia R."/>
            <person name="Gilna P."/>
            <person name="Kiss H."/>
            <person name="Schmutz J."/>
            <person name="Larimer F."/>
            <person name="Land M."/>
            <person name="Hauser L."/>
            <person name="Kyrpides N."/>
            <person name="Lykidis A."/>
            <person name="Richardson P."/>
        </authorList>
    </citation>
    <scope>NUCLEOTIDE SEQUENCE [LARGE SCALE GENOMIC DNA]</scope>
    <source>
        <strain evidence="2">OS217 / ATCC BAA-1090 / DSM 15013</strain>
    </source>
</reference>
<dbReference type="AlphaFoldDB" id="Q12JB5"/>
<sequence length="167" mass="18676">MQRRTFLTGAFVGTAALALGVNLYPNKVEAPAEDLYSRLLFSVLVPVFLDGMLPEVAKPREIVINRTLDAISEAIKVLPSEQQQELAELLGQLESRLGLLLLSGSVTPLIMRQPQQLISMLESWRFHYLQLLQTAYLGLRELVMASYYACPEHWGGIGYAKPSFLLK</sequence>
<dbReference type="STRING" id="318161.Sden_3185"/>
<gene>
    <name evidence="1" type="ordered locus">Sden_3185</name>
</gene>
<dbReference type="KEGG" id="sdn:Sden_3185"/>
<keyword evidence="2" id="KW-1185">Reference proteome</keyword>
<dbReference type="EMBL" id="CP000302">
    <property type="protein sequence ID" value="ABE56461.1"/>
    <property type="molecule type" value="Genomic_DNA"/>
</dbReference>
<name>Q12JB5_SHEDO</name>
<protein>
    <submittedName>
        <fullName evidence="1">Twin-arginine translocation pathway signal</fullName>
    </submittedName>
</protein>
<dbReference type="PROSITE" id="PS51318">
    <property type="entry name" value="TAT"/>
    <property type="match status" value="1"/>
</dbReference>
<evidence type="ECO:0000313" key="1">
    <source>
        <dbReference type="EMBL" id="ABE56461.1"/>
    </source>
</evidence>
<evidence type="ECO:0000313" key="2">
    <source>
        <dbReference type="Proteomes" id="UP000001982"/>
    </source>
</evidence>
<dbReference type="OrthoDB" id="5771486at2"/>